<gene>
    <name evidence="1" type="ORF">K3177_15105</name>
</gene>
<evidence type="ECO:0000313" key="2">
    <source>
        <dbReference type="Proteomes" id="UP000776651"/>
    </source>
</evidence>
<protein>
    <recommendedName>
        <fullName evidence="3">Terminase small subunit</fullName>
    </recommendedName>
</protein>
<accession>A0ABS7JKD6</accession>
<sequence>MESAIVQDAVRIREQLRESEAQSDELLLGTAELMKRMIAARRNPSVEPHAGQVALMRLASAQRKMIASANDIFRVHDELSQLAVETGVADEDGTTPKRPSAIDTVERELKISTEA</sequence>
<evidence type="ECO:0008006" key="3">
    <source>
        <dbReference type="Google" id="ProtNLM"/>
    </source>
</evidence>
<organism evidence="1 2">
    <name type="scientific">Qipengyuania pacifica</name>
    <dbReference type="NCBI Taxonomy" id="2860199"/>
    <lineage>
        <taxon>Bacteria</taxon>
        <taxon>Pseudomonadati</taxon>
        <taxon>Pseudomonadota</taxon>
        <taxon>Alphaproteobacteria</taxon>
        <taxon>Sphingomonadales</taxon>
        <taxon>Erythrobacteraceae</taxon>
        <taxon>Qipengyuania</taxon>
    </lineage>
</organism>
<reference evidence="1 2" key="1">
    <citation type="submission" date="2021-08" db="EMBL/GenBank/DDBJ databases">
        <title>Comparative Genomics Analysis of the Genus Qipengyuania Reveals Extensive Genetic Diversity and Metabolic Versatility, Including the Description of Fifteen Novel Species.</title>
        <authorList>
            <person name="Liu Y."/>
        </authorList>
    </citation>
    <scope>NUCLEOTIDE SEQUENCE [LARGE SCALE GENOMIC DNA]</scope>
    <source>
        <strain evidence="1 2">GH25</strain>
    </source>
</reference>
<comment type="caution">
    <text evidence="1">The sequence shown here is derived from an EMBL/GenBank/DDBJ whole genome shotgun (WGS) entry which is preliminary data.</text>
</comment>
<keyword evidence="2" id="KW-1185">Reference proteome</keyword>
<dbReference type="RefSeq" id="WP_221598903.1">
    <property type="nucleotide sequence ID" value="NZ_JAIGNQ010000004.1"/>
</dbReference>
<name>A0ABS7JKD6_9SPHN</name>
<proteinExistence type="predicted"/>
<evidence type="ECO:0000313" key="1">
    <source>
        <dbReference type="EMBL" id="MBX7489835.1"/>
    </source>
</evidence>
<dbReference type="Proteomes" id="UP000776651">
    <property type="component" value="Unassembled WGS sequence"/>
</dbReference>
<dbReference type="EMBL" id="JAIGNQ010000004">
    <property type="protein sequence ID" value="MBX7489835.1"/>
    <property type="molecule type" value="Genomic_DNA"/>
</dbReference>